<dbReference type="GO" id="GO:0003723">
    <property type="term" value="F:RNA binding"/>
    <property type="evidence" value="ECO:0007669"/>
    <property type="project" value="InterPro"/>
</dbReference>
<dbReference type="CDD" id="cd00606">
    <property type="entry name" value="fungal_RNase"/>
    <property type="match status" value="1"/>
</dbReference>
<gene>
    <name evidence="11" type="ORF">AYO20_04407</name>
</gene>
<evidence type="ECO:0000256" key="7">
    <source>
        <dbReference type="ARBA" id="ARBA00023157"/>
    </source>
</evidence>
<evidence type="ECO:0000256" key="4">
    <source>
        <dbReference type="ARBA" id="ARBA00022729"/>
    </source>
</evidence>
<evidence type="ECO:0000256" key="9">
    <source>
        <dbReference type="ARBA" id="ARBA00034015"/>
    </source>
</evidence>
<dbReference type="Gene3D" id="3.10.450.30">
    <property type="entry name" value="Microbial ribonucleases"/>
    <property type="match status" value="1"/>
</dbReference>
<keyword evidence="3" id="KW-0540">Nuclease</keyword>
<dbReference type="GeneID" id="34587825"/>
<dbReference type="RefSeq" id="XP_022501261.1">
    <property type="nucleotide sequence ID" value="XM_022642703.1"/>
</dbReference>
<comment type="caution">
    <text evidence="11">The sequence shown here is derived from an EMBL/GenBank/DDBJ whole genome shotgun (WGS) entry which is preliminary data.</text>
</comment>
<dbReference type="Proteomes" id="UP000185904">
    <property type="component" value="Unassembled WGS sequence"/>
</dbReference>
<dbReference type="OrthoDB" id="5425539at2759"/>
<evidence type="ECO:0000256" key="3">
    <source>
        <dbReference type="ARBA" id="ARBA00022722"/>
    </source>
</evidence>
<evidence type="ECO:0000313" key="11">
    <source>
        <dbReference type="EMBL" id="OAL36249.1"/>
    </source>
</evidence>
<proteinExistence type="inferred from homology"/>
<evidence type="ECO:0000256" key="6">
    <source>
        <dbReference type="ARBA" id="ARBA00022801"/>
    </source>
</evidence>
<evidence type="ECO:0000313" key="12">
    <source>
        <dbReference type="Proteomes" id="UP000185904"/>
    </source>
</evidence>
<evidence type="ECO:0000256" key="2">
    <source>
        <dbReference type="ARBA" id="ARBA00012549"/>
    </source>
</evidence>
<keyword evidence="8" id="KW-0456">Lyase</keyword>
<comment type="similarity">
    <text evidence="1">Belongs to the ribonuclease N1/T1 family.</text>
</comment>
<keyword evidence="4 10" id="KW-0732">Signal</keyword>
<accession>A0A178D2C4</accession>
<feature type="chain" id="PRO_5008084028" description="ribonuclease T1" evidence="10">
    <location>
        <begin position="22"/>
        <end position="160"/>
    </location>
</feature>
<dbReference type="GO" id="GO:0016787">
    <property type="term" value="F:hydrolase activity"/>
    <property type="evidence" value="ECO:0007669"/>
    <property type="project" value="UniProtKB-KW"/>
</dbReference>
<name>A0A178D2C4_9EURO</name>
<keyword evidence="12" id="KW-1185">Reference proteome</keyword>
<dbReference type="InterPro" id="IPR016191">
    <property type="entry name" value="Ribonuclease/ribotoxin"/>
</dbReference>
<evidence type="ECO:0000256" key="8">
    <source>
        <dbReference type="ARBA" id="ARBA00023239"/>
    </source>
</evidence>
<organism evidence="11 12">
    <name type="scientific">Fonsecaea nubica</name>
    <dbReference type="NCBI Taxonomy" id="856822"/>
    <lineage>
        <taxon>Eukaryota</taxon>
        <taxon>Fungi</taxon>
        <taxon>Dikarya</taxon>
        <taxon>Ascomycota</taxon>
        <taxon>Pezizomycotina</taxon>
        <taxon>Eurotiomycetes</taxon>
        <taxon>Chaetothyriomycetidae</taxon>
        <taxon>Chaetothyriales</taxon>
        <taxon>Herpotrichiellaceae</taxon>
        <taxon>Fonsecaea</taxon>
    </lineage>
</organism>
<evidence type="ECO:0000256" key="5">
    <source>
        <dbReference type="ARBA" id="ARBA00022759"/>
    </source>
</evidence>
<keyword evidence="7" id="KW-1015">Disulfide bond</keyword>
<dbReference type="EC" id="4.6.1.24" evidence="2"/>
<evidence type="ECO:0000256" key="10">
    <source>
        <dbReference type="SAM" id="SignalP"/>
    </source>
</evidence>
<dbReference type="GO" id="GO:0046589">
    <property type="term" value="F:ribonuclease T1 activity"/>
    <property type="evidence" value="ECO:0007669"/>
    <property type="project" value="UniProtKB-EC"/>
</dbReference>
<dbReference type="PANTHER" id="PTHR42104:SF1">
    <property type="entry name" value="EXTRACELLULAR GUANYL-SPECIFIC RIBONUCLEASE RNTA (AFU_ORTHOLOGUE AFUA_4G03230)"/>
    <property type="match status" value="1"/>
</dbReference>
<dbReference type="EMBL" id="LVCJ01000023">
    <property type="protein sequence ID" value="OAL36249.1"/>
    <property type="molecule type" value="Genomic_DNA"/>
</dbReference>
<dbReference type="PIRSF" id="PIRSF037430">
    <property type="entry name" value="RNase_U2"/>
    <property type="match status" value="1"/>
</dbReference>
<feature type="signal peptide" evidence="10">
    <location>
        <begin position="1"/>
        <end position="21"/>
    </location>
</feature>
<sequence length="160" mass="17165">MQLPKALASLLLVALTPVVLALPPGLTPSKQPVTPSFWPREFHAAPTKRQQQSCAETCGGVCYFQSTIDAAVAKGFSLHQAGQTEGSDDYPHQYNNFEGFDFSVSAPYFEFPILDTFKVYNGGSPGPDRVIFNDDGDYAGVITHTGASGDDFVACEGDLP</sequence>
<evidence type="ECO:0000256" key="1">
    <source>
        <dbReference type="ARBA" id="ARBA00009006"/>
    </source>
</evidence>
<dbReference type="AlphaFoldDB" id="A0A178D2C4"/>
<dbReference type="SUPFAM" id="SSF53933">
    <property type="entry name" value="Microbial ribonucleases"/>
    <property type="match status" value="1"/>
</dbReference>
<dbReference type="InterPro" id="IPR048269">
    <property type="entry name" value="RNase_U2"/>
</dbReference>
<reference evidence="11 12" key="1">
    <citation type="submission" date="2016-03" db="EMBL/GenBank/DDBJ databases">
        <title>The draft genome sequence of Fonsecaea nubica causative agent of cutaneous subcutaneous infection in human host.</title>
        <authorList>
            <person name="Costa F."/>
            <person name="Sybren D.H."/>
            <person name="Raittz R.T."/>
            <person name="Weiss V.A."/>
            <person name="Leao A.C."/>
            <person name="Gomes R."/>
            <person name="De Souza E.M."/>
            <person name="Pedrosa F.O."/>
            <person name="Steffens M.B."/>
            <person name="Bombassaro A."/>
            <person name="Tadra-Sfeir M.Z."/>
            <person name="Moreno L.F."/>
            <person name="Najafzadeh M.J."/>
            <person name="Felipe M.S."/>
            <person name="Teixeira M."/>
            <person name="Sun J."/>
            <person name="Xi L."/>
            <person name="Castro M.A."/>
            <person name="Vicente V.A."/>
        </authorList>
    </citation>
    <scope>NUCLEOTIDE SEQUENCE [LARGE SCALE GENOMIC DNA]</scope>
    <source>
        <strain evidence="11 12">CBS 269.64</strain>
    </source>
</reference>
<dbReference type="Pfam" id="PF00545">
    <property type="entry name" value="Ribonuclease"/>
    <property type="match status" value="1"/>
</dbReference>
<keyword evidence="6" id="KW-0378">Hydrolase</keyword>
<comment type="catalytic activity">
    <reaction evidence="9">
        <text>[RNA] containing guanosine + H2O = an [RNA fragment]-3'-guanosine-3'-phosphate + a 5'-hydroxy-ribonucleotide-3'-[RNA fragment].</text>
        <dbReference type="EC" id="4.6.1.24"/>
    </reaction>
</comment>
<protein>
    <recommendedName>
        <fullName evidence="2">ribonuclease T1</fullName>
        <ecNumber evidence="2">4.6.1.24</ecNumber>
    </recommendedName>
</protein>
<dbReference type="PANTHER" id="PTHR42104">
    <property type="entry name" value="EXTRACELLULAR GUANYL-SPECIFIC RIBONUCLEASE RNTA (AFU_ORTHOLOGUE AFUA_4G03230)"/>
    <property type="match status" value="1"/>
</dbReference>
<dbReference type="InterPro" id="IPR000026">
    <property type="entry name" value="N1-like"/>
</dbReference>
<keyword evidence="5" id="KW-0255">Endonuclease</keyword>